<keyword evidence="2" id="KW-1185">Reference proteome</keyword>
<gene>
    <name evidence="1" type="ordered locus">AM1_5912</name>
</gene>
<dbReference type="Proteomes" id="UP000000268">
    <property type="component" value="Chromosome"/>
</dbReference>
<evidence type="ECO:0008006" key="3">
    <source>
        <dbReference type="Google" id="ProtNLM"/>
    </source>
</evidence>
<dbReference type="HOGENOM" id="CLU_094498_0_0_3"/>
<dbReference type="AlphaFoldDB" id="B0C1L7"/>
<organism evidence="1 2">
    <name type="scientific">Acaryochloris marina (strain MBIC 11017)</name>
    <dbReference type="NCBI Taxonomy" id="329726"/>
    <lineage>
        <taxon>Bacteria</taxon>
        <taxon>Bacillati</taxon>
        <taxon>Cyanobacteriota</taxon>
        <taxon>Cyanophyceae</taxon>
        <taxon>Acaryochloridales</taxon>
        <taxon>Acaryochloridaceae</taxon>
        <taxon>Acaryochloris</taxon>
    </lineage>
</organism>
<proteinExistence type="predicted"/>
<dbReference type="eggNOG" id="ENOG5031DZ3">
    <property type="taxonomic scope" value="Bacteria"/>
</dbReference>
<reference evidence="1 2" key="1">
    <citation type="journal article" date="2008" name="Proc. Natl. Acad. Sci. U.S.A.">
        <title>Niche adaptation and genome expansion in the chlorophyll d-producing cyanobacterium Acaryochloris marina.</title>
        <authorList>
            <person name="Swingley W.D."/>
            <person name="Chen M."/>
            <person name="Cheung P.C."/>
            <person name="Conrad A.L."/>
            <person name="Dejesa L.C."/>
            <person name="Hao J."/>
            <person name="Honchak B.M."/>
            <person name="Karbach L.E."/>
            <person name="Kurdoglu A."/>
            <person name="Lahiri S."/>
            <person name="Mastrian S.D."/>
            <person name="Miyashita H."/>
            <person name="Page L."/>
            <person name="Ramakrishna P."/>
            <person name="Satoh S."/>
            <person name="Sattley W.M."/>
            <person name="Shimada Y."/>
            <person name="Taylor H.L."/>
            <person name="Tomo T."/>
            <person name="Tsuchiya T."/>
            <person name="Wang Z.T."/>
            <person name="Raymond J."/>
            <person name="Mimuro M."/>
            <person name="Blankenship R.E."/>
            <person name="Touchman J.W."/>
        </authorList>
    </citation>
    <scope>NUCLEOTIDE SEQUENCE [LARGE SCALE GENOMIC DNA]</scope>
    <source>
        <strain evidence="2">MBIC 11017</strain>
    </source>
</reference>
<dbReference type="KEGG" id="amr:AM1_5912"/>
<dbReference type="OrthoDB" id="4825649at2"/>
<dbReference type="InterPro" id="IPR025460">
    <property type="entry name" value="DUF4280"/>
</dbReference>
<protein>
    <recommendedName>
        <fullName evidence="3">DUF4280 domain-containing protein</fullName>
    </recommendedName>
</protein>
<dbReference type="EMBL" id="CP000828">
    <property type="protein sequence ID" value="ABW30851.1"/>
    <property type="molecule type" value="Genomic_DNA"/>
</dbReference>
<sequence length="130" mass="13125">MGQQVVMGASLQCSFGAAPSSLIVIPKGPPVLTGGPAAATIMDYAPIANIPPFGMCSSLANPTVASATAAAMGVLTPMPCIPVIPAPWTPGSPTVLINNFPALNNTSKCFCTWGGVIQITYPGQVTTQIP</sequence>
<dbReference type="STRING" id="329726.AM1_5912"/>
<dbReference type="RefSeq" id="WP_010476274.1">
    <property type="nucleotide sequence ID" value="NC_009925.1"/>
</dbReference>
<evidence type="ECO:0000313" key="1">
    <source>
        <dbReference type="EMBL" id="ABW30851.1"/>
    </source>
</evidence>
<name>B0C1L7_ACAM1</name>
<dbReference type="Pfam" id="PF14107">
    <property type="entry name" value="DUF4280"/>
    <property type="match status" value="1"/>
</dbReference>
<evidence type="ECO:0000313" key="2">
    <source>
        <dbReference type="Proteomes" id="UP000000268"/>
    </source>
</evidence>
<accession>B0C1L7</accession>